<evidence type="ECO:0000256" key="1">
    <source>
        <dbReference type="ARBA" id="ARBA00022801"/>
    </source>
</evidence>
<organism evidence="2 3">
    <name type="scientific">Mesorhizobium alhagi CCNWXJ12-2</name>
    <dbReference type="NCBI Taxonomy" id="1107882"/>
    <lineage>
        <taxon>Bacteria</taxon>
        <taxon>Pseudomonadati</taxon>
        <taxon>Pseudomonadota</taxon>
        <taxon>Alphaproteobacteria</taxon>
        <taxon>Hyphomicrobiales</taxon>
        <taxon>Phyllobacteriaceae</taxon>
        <taxon>Allomesorhizobium</taxon>
    </lineage>
</organism>
<proteinExistence type="predicted"/>
<dbReference type="CDD" id="cd00586">
    <property type="entry name" value="4HBT"/>
    <property type="match status" value="1"/>
</dbReference>
<dbReference type="SUPFAM" id="SSF54637">
    <property type="entry name" value="Thioesterase/thiol ester dehydrase-isomerase"/>
    <property type="match status" value="1"/>
</dbReference>
<dbReference type="PATRIC" id="fig|1107882.3.peg.6311"/>
<accession>H0I235</accession>
<evidence type="ECO:0000313" key="2">
    <source>
        <dbReference type="EMBL" id="EHK52921.1"/>
    </source>
</evidence>
<dbReference type="InterPro" id="IPR029069">
    <property type="entry name" value="HotDog_dom_sf"/>
</dbReference>
<keyword evidence="3" id="KW-1185">Reference proteome</keyword>
<protein>
    <submittedName>
        <fullName evidence="2">Putative 4-hydroxybenzoyl-CoA thioesterase</fullName>
    </submittedName>
</protein>
<dbReference type="PANTHER" id="PTHR31793">
    <property type="entry name" value="4-HYDROXYBENZOYL-COA THIOESTERASE FAMILY MEMBER"/>
    <property type="match status" value="1"/>
</dbReference>
<dbReference type="PANTHER" id="PTHR31793:SF37">
    <property type="entry name" value="ACYL-COA THIOESTER HYDROLASE YBGC"/>
    <property type="match status" value="1"/>
</dbReference>
<dbReference type="Proteomes" id="UP000003250">
    <property type="component" value="Unassembled WGS sequence"/>
</dbReference>
<sequence length="151" mass="17035">MWENAAMLVNTHEVEIEFGDCDPAGIVFYPNYFRMFDAATARLFEAALGMKKIAWTRRFGIVGIPMVDTSAKFIKPARFGDVVRIESAVQAFRRSSFDVEHRLFNGGELAVEGRETRVWVGKDEADPHRLRSQPIPDEVIAAFSLVGQQVE</sequence>
<dbReference type="Gene3D" id="3.10.129.10">
    <property type="entry name" value="Hotdog Thioesterase"/>
    <property type="match status" value="1"/>
</dbReference>
<dbReference type="EMBL" id="AHAM01000297">
    <property type="protein sequence ID" value="EHK52921.1"/>
    <property type="molecule type" value="Genomic_DNA"/>
</dbReference>
<reference evidence="2 3" key="1">
    <citation type="journal article" date="2012" name="J. Bacteriol.">
        <title>Draft Genome Sequence of Mesorhizobium alhagi CCNWXJ12-2T, a Novel Salt-Resistant Species Isolated from the Desert of Northwestern China.</title>
        <authorList>
            <person name="Zhou M."/>
            <person name="Chen W."/>
            <person name="Chen H."/>
            <person name="Wei G."/>
        </authorList>
    </citation>
    <scope>NUCLEOTIDE SEQUENCE [LARGE SCALE GENOMIC DNA]</scope>
    <source>
        <strain evidence="2 3">CCNWXJ12-2</strain>
    </source>
</reference>
<keyword evidence="1" id="KW-0378">Hydrolase</keyword>
<name>H0I235_9HYPH</name>
<gene>
    <name evidence="2" type="ORF">MAXJ12_32664</name>
</gene>
<dbReference type="InterPro" id="IPR050563">
    <property type="entry name" value="4-hydroxybenzoyl-CoA_TE"/>
</dbReference>
<dbReference type="AlphaFoldDB" id="H0I235"/>
<dbReference type="RefSeq" id="WP_008840092.1">
    <property type="nucleotide sequence ID" value="NZ_AHAM01000297.1"/>
</dbReference>
<dbReference type="Pfam" id="PF13279">
    <property type="entry name" value="4HBT_2"/>
    <property type="match status" value="1"/>
</dbReference>
<evidence type="ECO:0000313" key="3">
    <source>
        <dbReference type="Proteomes" id="UP000003250"/>
    </source>
</evidence>
<dbReference type="GO" id="GO:0047617">
    <property type="term" value="F:fatty acyl-CoA hydrolase activity"/>
    <property type="evidence" value="ECO:0007669"/>
    <property type="project" value="TreeGrafter"/>
</dbReference>